<comment type="caution">
    <text evidence="1">The sequence shown here is derived from an EMBL/GenBank/DDBJ whole genome shotgun (WGS) entry which is preliminary data.</text>
</comment>
<reference evidence="2" key="1">
    <citation type="journal article" date="2019" name="Int. J. Syst. Evol. Microbiol.">
        <title>The Global Catalogue of Microorganisms (GCM) 10K type strain sequencing project: providing services to taxonomists for standard genome sequencing and annotation.</title>
        <authorList>
            <consortium name="The Broad Institute Genomics Platform"/>
            <consortium name="The Broad Institute Genome Sequencing Center for Infectious Disease"/>
            <person name="Wu L."/>
            <person name="Ma J."/>
        </authorList>
    </citation>
    <scope>NUCLEOTIDE SEQUENCE [LARGE SCALE GENOMIC DNA]</scope>
    <source>
        <strain evidence="2">JCM 17137</strain>
    </source>
</reference>
<organism evidence="1 2">
    <name type="scientific">Salinactinospora qingdaonensis</name>
    <dbReference type="NCBI Taxonomy" id="702744"/>
    <lineage>
        <taxon>Bacteria</taxon>
        <taxon>Bacillati</taxon>
        <taxon>Actinomycetota</taxon>
        <taxon>Actinomycetes</taxon>
        <taxon>Streptosporangiales</taxon>
        <taxon>Nocardiopsidaceae</taxon>
        <taxon>Salinactinospora</taxon>
    </lineage>
</organism>
<dbReference type="Proteomes" id="UP001500908">
    <property type="component" value="Unassembled WGS sequence"/>
</dbReference>
<name>A0ABP7FIP3_9ACTN</name>
<evidence type="ECO:0000313" key="2">
    <source>
        <dbReference type="Proteomes" id="UP001500908"/>
    </source>
</evidence>
<sequence length="114" mass="13021">MSARIMVGCELSLLAPKPGFFGTYRQMAHTLFEVDQSELVARSRELRGWALERLAEGRCPHGFYEAQFFRVAEEDDLVEIEPGFEARDELRCEPILWNGEEEVSVEPWVSSVLG</sequence>
<gene>
    <name evidence="1" type="ORF">GCM10022402_20830</name>
</gene>
<evidence type="ECO:0000313" key="1">
    <source>
        <dbReference type="EMBL" id="GAA3740866.1"/>
    </source>
</evidence>
<dbReference type="RefSeq" id="WP_344970212.1">
    <property type="nucleotide sequence ID" value="NZ_BAABDD010000007.1"/>
</dbReference>
<keyword evidence="2" id="KW-1185">Reference proteome</keyword>
<protein>
    <submittedName>
        <fullName evidence="1">Uncharacterized protein</fullName>
    </submittedName>
</protein>
<accession>A0ABP7FIP3</accession>
<dbReference type="EMBL" id="BAABDD010000007">
    <property type="protein sequence ID" value="GAA3740866.1"/>
    <property type="molecule type" value="Genomic_DNA"/>
</dbReference>
<proteinExistence type="predicted"/>